<dbReference type="PANTHER" id="PTHR47979">
    <property type="entry name" value="DRAB11-RELATED"/>
    <property type="match status" value="1"/>
</dbReference>
<comment type="catalytic activity">
    <reaction evidence="13">
        <text>GTP + H2O = GDP + phosphate + H(+)</text>
        <dbReference type="Rhea" id="RHEA:19669"/>
        <dbReference type="ChEBI" id="CHEBI:15377"/>
        <dbReference type="ChEBI" id="CHEBI:15378"/>
        <dbReference type="ChEBI" id="CHEBI:37565"/>
        <dbReference type="ChEBI" id="CHEBI:43474"/>
        <dbReference type="ChEBI" id="CHEBI:58189"/>
        <dbReference type="EC" id="3.6.5.2"/>
    </reaction>
    <physiologicalReaction direction="left-to-right" evidence="13">
        <dbReference type="Rhea" id="RHEA:19670"/>
    </physiologicalReaction>
</comment>
<dbReference type="GO" id="GO:0005525">
    <property type="term" value="F:GTP binding"/>
    <property type="evidence" value="ECO:0007669"/>
    <property type="project" value="UniProtKB-KW"/>
</dbReference>
<dbReference type="GO" id="GO:0046872">
    <property type="term" value="F:metal ion binding"/>
    <property type="evidence" value="ECO:0007669"/>
    <property type="project" value="UniProtKB-KW"/>
</dbReference>
<dbReference type="SMART" id="SM00176">
    <property type="entry name" value="RAN"/>
    <property type="match status" value="1"/>
</dbReference>
<organism evidence="16 17">
    <name type="scientific">Ailuropoda melanoleuca</name>
    <name type="common">Giant panda</name>
    <dbReference type="NCBI Taxonomy" id="9646"/>
    <lineage>
        <taxon>Eukaryota</taxon>
        <taxon>Metazoa</taxon>
        <taxon>Chordata</taxon>
        <taxon>Craniata</taxon>
        <taxon>Vertebrata</taxon>
        <taxon>Euteleostomi</taxon>
        <taxon>Mammalia</taxon>
        <taxon>Eutheria</taxon>
        <taxon>Laurasiatheria</taxon>
        <taxon>Carnivora</taxon>
        <taxon>Caniformia</taxon>
        <taxon>Ursidae</taxon>
        <taxon>Ailuropoda</taxon>
    </lineage>
</organism>
<gene>
    <name evidence="16" type="primary">RAB42</name>
</gene>
<dbReference type="GO" id="GO:0016020">
    <property type="term" value="C:membrane"/>
    <property type="evidence" value="ECO:0007669"/>
    <property type="project" value="UniProtKB-SubCell"/>
</dbReference>
<keyword evidence="11" id="KW-0449">Lipoprotein</keyword>
<dbReference type="SUPFAM" id="SSF52540">
    <property type="entry name" value="P-loop containing nucleoside triphosphate hydrolases"/>
    <property type="match status" value="1"/>
</dbReference>
<keyword evidence="10" id="KW-0472">Membrane</keyword>
<protein>
    <recommendedName>
        <fullName evidence="14">Ras-related protein Rab-42</fullName>
        <ecNumber evidence="4">3.6.5.2</ecNumber>
    </recommendedName>
</protein>
<evidence type="ECO:0000256" key="14">
    <source>
        <dbReference type="ARBA" id="ARBA00067839"/>
    </source>
</evidence>
<keyword evidence="17" id="KW-1185">Reference proteome</keyword>
<comment type="function">
    <text evidence="15">The small GTPases Rab are key regulators of intracellular membrane trafficking, from the formation of transport vesicles to their fusion with membranes. Rabs cycle between an inactive GDP-bound form and an active GTP-bound form that is able to recruit to membranes different sets of downstream effectors directly responsible for vesicle formation, movement, tethering and fusion. The physiological function of RAB42 remains undefined.</text>
</comment>
<dbReference type="GeneID" id="100480975"/>
<dbReference type="CTD" id="115273"/>
<keyword evidence="8" id="KW-0460">Magnesium</keyword>
<dbReference type="Pfam" id="PF00071">
    <property type="entry name" value="Ras"/>
    <property type="match status" value="1"/>
</dbReference>
<reference evidence="16" key="3">
    <citation type="submission" date="2025-09" db="UniProtKB">
        <authorList>
            <consortium name="Ensembl"/>
        </authorList>
    </citation>
    <scope>IDENTIFICATION</scope>
</reference>
<dbReference type="KEGG" id="aml:100480975"/>
<dbReference type="eggNOG" id="KOG0091">
    <property type="taxonomic scope" value="Eukaryota"/>
</dbReference>
<dbReference type="EC" id="3.6.5.2" evidence="4"/>
<evidence type="ECO:0000256" key="7">
    <source>
        <dbReference type="ARBA" id="ARBA00022801"/>
    </source>
</evidence>
<dbReference type="InterPro" id="IPR050209">
    <property type="entry name" value="Rab_GTPases_membrane_traffic"/>
</dbReference>
<dbReference type="InterPro" id="IPR001806">
    <property type="entry name" value="Small_GTPase"/>
</dbReference>
<sequence>MRAMSAGGCSYQFRIALLGDAAVGKTSLLRRYVAGEPGAPEPEPEPEWAPTVGVEFYSRKLQLRAGPCVKLQLWDTAGHERFRCITRSFYRNVVGVLLVFDVTNRKSFEHICDWHQEVMATQGPHKVIFLLVGHKSDLQSTRCVSAQEAEALAASLGMAFIETSAKNNCNVDLAFDTLADAIQQALEQGDIQLQEDWGGIRLIHKTQVPSGPPRKQPPGPCQC</sequence>
<dbReference type="OrthoDB" id="9989112at2759"/>
<comment type="subcellular location">
    <subcellularLocation>
        <location evidence="2">Membrane</location>
        <topology evidence="2">Lipid-anchor</topology>
    </subcellularLocation>
</comment>
<keyword evidence="5" id="KW-0479">Metal-binding</keyword>
<dbReference type="PROSITE" id="PS51421">
    <property type="entry name" value="RAS"/>
    <property type="match status" value="1"/>
</dbReference>
<dbReference type="AlphaFoldDB" id="G1LY15"/>
<dbReference type="SMART" id="SM00173">
    <property type="entry name" value="RAS"/>
    <property type="match status" value="1"/>
</dbReference>
<keyword evidence="9" id="KW-0342">GTP-binding</keyword>
<evidence type="ECO:0000256" key="12">
    <source>
        <dbReference type="ARBA" id="ARBA00023289"/>
    </source>
</evidence>
<evidence type="ECO:0000256" key="5">
    <source>
        <dbReference type="ARBA" id="ARBA00022723"/>
    </source>
</evidence>
<accession>G1LY15</accession>
<proteinExistence type="inferred from homology"/>
<dbReference type="InterPro" id="IPR027417">
    <property type="entry name" value="P-loop_NTPase"/>
</dbReference>
<dbReference type="GO" id="GO:0003925">
    <property type="term" value="F:G protein activity"/>
    <property type="evidence" value="ECO:0007669"/>
    <property type="project" value="UniProtKB-EC"/>
</dbReference>
<dbReference type="FunFam" id="3.40.50.300:FF:001428">
    <property type="entry name" value="putative Ras-related protein Rab-42"/>
    <property type="match status" value="1"/>
</dbReference>
<evidence type="ECO:0000256" key="13">
    <source>
        <dbReference type="ARBA" id="ARBA00047660"/>
    </source>
</evidence>
<dbReference type="NCBIfam" id="TIGR00231">
    <property type="entry name" value="small_GTP"/>
    <property type="match status" value="1"/>
</dbReference>
<evidence type="ECO:0000313" key="16">
    <source>
        <dbReference type="Ensembl" id="ENSAMEP00000011971.2"/>
    </source>
</evidence>
<evidence type="ECO:0000256" key="15">
    <source>
        <dbReference type="ARBA" id="ARBA00093274"/>
    </source>
</evidence>
<dbReference type="PROSITE" id="PS51420">
    <property type="entry name" value="RHO"/>
    <property type="match status" value="1"/>
</dbReference>
<evidence type="ECO:0000256" key="8">
    <source>
        <dbReference type="ARBA" id="ARBA00022842"/>
    </source>
</evidence>
<evidence type="ECO:0000256" key="3">
    <source>
        <dbReference type="ARBA" id="ARBA00006270"/>
    </source>
</evidence>
<dbReference type="PROSITE" id="PS51419">
    <property type="entry name" value="RAB"/>
    <property type="match status" value="1"/>
</dbReference>
<name>G1LY15_AILME</name>
<dbReference type="InParanoid" id="G1LY15"/>
<evidence type="ECO:0000256" key="6">
    <source>
        <dbReference type="ARBA" id="ARBA00022741"/>
    </source>
</evidence>
<dbReference type="InterPro" id="IPR005225">
    <property type="entry name" value="Small_GTP-bd"/>
</dbReference>
<dbReference type="SMART" id="SM00175">
    <property type="entry name" value="RAB"/>
    <property type="match status" value="1"/>
</dbReference>
<comment type="similarity">
    <text evidence="3">Belongs to the small GTPase superfamily. Rab family.</text>
</comment>
<evidence type="ECO:0000256" key="10">
    <source>
        <dbReference type="ARBA" id="ARBA00023136"/>
    </source>
</evidence>
<comment type="cofactor">
    <cofactor evidence="1">
        <name>Mg(2+)</name>
        <dbReference type="ChEBI" id="CHEBI:18420"/>
    </cofactor>
</comment>
<dbReference type="Gene3D" id="3.40.50.300">
    <property type="entry name" value="P-loop containing nucleotide triphosphate hydrolases"/>
    <property type="match status" value="1"/>
</dbReference>
<evidence type="ECO:0000256" key="11">
    <source>
        <dbReference type="ARBA" id="ARBA00023288"/>
    </source>
</evidence>
<reference evidence="16" key="2">
    <citation type="submission" date="2025-08" db="UniProtKB">
        <authorList>
            <consortium name="Ensembl"/>
        </authorList>
    </citation>
    <scope>IDENTIFICATION</scope>
</reference>
<dbReference type="Proteomes" id="UP000008912">
    <property type="component" value="Unassembled WGS sequence"/>
</dbReference>
<dbReference type="GeneTree" id="ENSGT00940000162094"/>
<evidence type="ECO:0000256" key="4">
    <source>
        <dbReference type="ARBA" id="ARBA00011984"/>
    </source>
</evidence>
<dbReference type="PRINTS" id="PR00449">
    <property type="entry name" value="RASTRNSFRMNG"/>
</dbReference>
<dbReference type="HOGENOM" id="CLU_041217_23_1_1"/>
<dbReference type="Ensembl" id="ENSAMET00000012476.2">
    <property type="protein sequence ID" value="ENSAMEP00000011971.2"/>
    <property type="gene ID" value="ENSAMEG00000011382.2"/>
</dbReference>
<keyword evidence="12" id="KW-0636">Prenylation</keyword>
<dbReference type="RefSeq" id="XP_034503749.1">
    <property type="nucleotide sequence ID" value="XM_034647858.1"/>
</dbReference>
<dbReference type="STRING" id="9646.ENSAMEP00000011971"/>
<evidence type="ECO:0000313" key="17">
    <source>
        <dbReference type="Proteomes" id="UP000008912"/>
    </source>
</evidence>
<keyword evidence="7" id="KW-0378">Hydrolase</keyword>
<reference evidence="16 17" key="1">
    <citation type="journal article" date="2010" name="Nature">
        <title>The sequence and de novo assembly of the giant panda genome.</title>
        <authorList>
            <person name="Li R."/>
            <person name="Fan W."/>
            <person name="Tian G."/>
            <person name="Zhu H."/>
            <person name="He L."/>
            <person name="Cai J."/>
            <person name="Huang Q."/>
            <person name="Cai Q."/>
            <person name="Li B."/>
            <person name="Bai Y."/>
            <person name="Zhang Z."/>
            <person name="Zhang Y."/>
            <person name="Wang W."/>
            <person name="Li J."/>
            <person name="Wei F."/>
            <person name="Li H."/>
            <person name="Jian M."/>
            <person name="Li J."/>
            <person name="Zhang Z."/>
            <person name="Nielsen R."/>
            <person name="Li D."/>
            <person name="Gu W."/>
            <person name="Yang Z."/>
            <person name="Xuan Z."/>
            <person name="Ryder O.A."/>
            <person name="Leung F.C."/>
            <person name="Zhou Y."/>
            <person name="Cao J."/>
            <person name="Sun X."/>
            <person name="Fu Y."/>
            <person name="Fang X."/>
            <person name="Guo X."/>
            <person name="Wang B."/>
            <person name="Hou R."/>
            <person name="Shen F."/>
            <person name="Mu B."/>
            <person name="Ni P."/>
            <person name="Lin R."/>
            <person name="Qian W."/>
            <person name="Wang G."/>
            <person name="Yu C."/>
            <person name="Nie W."/>
            <person name="Wang J."/>
            <person name="Wu Z."/>
            <person name="Liang H."/>
            <person name="Min J."/>
            <person name="Wu Q."/>
            <person name="Cheng S."/>
            <person name="Ruan J."/>
            <person name="Wang M."/>
            <person name="Shi Z."/>
            <person name="Wen M."/>
            <person name="Liu B."/>
            <person name="Ren X."/>
            <person name="Zheng H."/>
            <person name="Dong D."/>
            <person name="Cook K."/>
            <person name="Shan G."/>
            <person name="Zhang H."/>
            <person name="Kosiol C."/>
            <person name="Xie X."/>
            <person name="Lu Z."/>
            <person name="Zheng H."/>
            <person name="Li Y."/>
            <person name="Steiner C.C."/>
            <person name="Lam T.T."/>
            <person name="Lin S."/>
            <person name="Zhang Q."/>
            <person name="Li G."/>
            <person name="Tian J."/>
            <person name="Gong T."/>
            <person name="Liu H."/>
            <person name="Zhang D."/>
            <person name="Fang L."/>
            <person name="Ye C."/>
            <person name="Zhang J."/>
            <person name="Hu W."/>
            <person name="Xu A."/>
            <person name="Ren Y."/>
            <person name="Zhang G."/>
            <person name="Bruford M.W."/>
            <person name="Li Q."/>
            <person name="Ma L."/>
            <person name="Guo Y."/>
            <person name="An N."/>
            <person name="Hu Y."/>
            <person name="Zheng Y."/>
            <person name="Shi Y."/>
            <person name="Li Z."/>
            <person name="Liu Q."/>
            <person name="Chen Y."/>
            <person name="Zhao J."/>
            <person name="Qu N."/>
            <person name="Zhao S."/>
            <person name="Tian F."/>
            <person name="Wang X."/>
            <person name="Wang H."/>
            <person name="Xu L."/>
            <person name="Liu X."/>
            <person name="Vinar T."/>
            <person name="Wang Y."/>
            <person name="Lam T.W."/>
            <person name="Yiu S.M."/>
            <person name="Liu S."/>
            <person name="Zhang H."/>
            <person name="Li D."/>
            <person name="Huang Y."/>
            <person name="Wang X."/>
            <person name="Yang G."/>
            <person name="Jiang Z."/>
            <person name="Wang J."/>
            <person name="Qin N."/>
            <person name="Li L."/>
            <person name="Li J."/>
            <person name="Bolund L."/>
            <person name="Kristiansen K."/>
            <person name="Wong G.K."/>
            <person name="Olson M."/>
            <person name="Zhang X."/>
            <person name="Li S."/>
            <person name="Yang H."/>
            <person name="Wang J."/>
            <person name="Wang J."/>
        </authorList>
    </citation>
    <scope>NUCLEOTIDE SEQUENCE [LARGE SCALE GENOMIC DNA]</scope>
</reference>
<dbReference type="SMART" id="SM00174">
    <property type="entry name" value="RHO"/>
    <property type="match status" value="1"/>
</dbReference>
<evidence type="ECO:0000256" key="1">
    <source>
        <dbReference type="ARBA" id="ARBA00001946"/>
    </source>
</evidence>
<evidence type="ECO:0000256" key="9">
    <source>
        <dbReference type="ARBA" id="ARBA00023134"/>
    </source>
</evidence>
<keyword evidence="6" id="KW-0547">Nucleotide-binding</keyword>
<evidence type="ECO:0000256" key="2">
    <source>
        <dbReference type="ARBA" id="ARBA00004635"/>
    </source>
</evidence>